<gene>
    <name evidence="2" type="ORF">O0R46_07215</name>
</gene>
<name>A0ABY7JMK1_9FIRM</name>
<dbReference type="Proteomes" id="UP001164187">
    <property type="component" value="Chromosome"/>
</dbReference>
<feature type="domain" description="DUF1659" evidence="1">
    <location>
        <begin position="7"/>
        <end position="70"/>
    </location>
</feature>
<dbReference type="RefSeq" id="WP_269311063.1">
    <property type="nucleotide sequence ID" value="NZ_CP114052.1"/>
</dbReference>
<accession>A0ABY7JMK1</accession>
<reference evidence="2" key="1">
    <citation type="submission" date="2022-12" db="EMBL/GenBank/DDBJ databases">
        <title>Peptostreptococcus.</title>
        <authorList>
            <person name="Lee S.H."/>
        </authorList>
    </citation>
    <scope>NUCLEOTIDE SEQUENCE</scope>
    <source>
        <strain evidence="2">CBA3647</strain>
    </source>
</reference>
<evidence type="ECO:0000313" key="3">
    <source>
        <dbReference type="Proteomes" id="UP001164187"/>
    </source>
</evidence>
<evidence type="ECO:0000259" key="1">
    <source>
        <dbReference type="Pfam" id="PF07872"/>
    </source>
</evidence>
<proteinExistence type="predicted"/>
<protein>
    <recommendedName>
        <fullName evidence="1">DUF1659 domain-containing protein</fullName>
    </recommendedName>
</protein>
<dbReference type="EMBL" id="CP114052">
    <property type="protein sequence ID" value="WAW14389.1"/>
    <property type="molecule type" value="Genomic_DNA"/>
</dbReference>
<dbReference type="Pfam" id="PF07872">
    <property type="entry name" value="DUF1659"/>
    <property type="match status" value="1"/>
</dbReference>
<evidence type="ECO:0000313" key="2">
    <source>
        <dbReference type="EMBL" id="WAW14389.1"/>
    </source>
</evidence>
<keyword evidence="3" id="KW-1185">Reference proteome</keyword>
<sequence>MAKIASNKINLKVVFNDKDQLTGKIKTRSILVKDINAQANDDDIYSMADTLAKMQKYELKEILKLEHSVLEV</sequence>
<dbReference type="InterPro" id="IPR012454">
    <property type="entry name" value="DUF1659"/>
</dbReference>
<organism evidence="2 3">
    <name type="scientific">Peptostreptococcus equinus</name>
    <dbReference type="NCBI Taxonomy" id="3003601"/>
    <lineage>
        <taxon>Bacteria</taxon>
        <taxon>Bacillati</taxon>
        <taxon>Bacillota</taxon>
        <taxon>Clostridia</taxon>
        <taxon>Peptostreptococcales</taxon>
        <taxon>Peptostreptococcaceae</taxon>
        <taxon>Peptostreptococcus</taxon>
    </lineage>
</organism>